<dbReference type="EMBL" id="MU072103">
    <property type="protein sequence ID" value="KAF5825729.1"/>
    <property type="molecule type" value="Genomic_DNA"/>
</dbReference>
<dbReference type="SUPFAM" id="SSF52540">
    <property type="entry name" value="P-loop containing nucleoside triphosphate hydrolases"/>
    <property type="match status" value="1"/>
</dbReference>
<evidence type="ECO:0000256" key="5">
    <source>
        <dbReference type="ARBA" id="ARBA00022777"/>
    </source>
</evidence>
<comment type="similarity">
    <text evidence="1 6">Belongs to the adenylate kinase family.</text>
</comment>
<comment type="caution">
    <text evidence="7">The sequence shown here is derived from an EMBL/GenBank/DDBJ whole genome shotgun (WGS) entry which is preliminary data.</text>
</comment>
<sequence>MVKGRLTMKDCEQKGWLLDGYPRSASQATAIEKEGIRPDVFLLIDVPESALIERVVGRRLDPVSGEIFHMKFKPPPKEIEGRLIQRSDDTEEKVRVGVNSE</sequence>
<dbReference type="InterPro" id="IPR033690">
    <property type="entry name" value="Adenylat_kinase_CS"/>
</dbReference>
<dbReference type="Pfam" id="PF00406">
    <property type="entry name" value="ADK"/>
    <property type="match status" value="1"/>
</dbReference>
<reference evidence="7" key="1">
    <citation type="submission" date="2017-08" db="EMBL/GenBank/DDBJ databases">
        <authorList>
            <person name="Polle J.E."/>
            <person name="Barry K."/>
            <person name="Cushman J."/>
            <person name="Schmutz J."/>
            <person name="Tran D."/>
            <person name="Hathwaick L.T."/>
            <person name="Yim W.C."/>
            <person name="Jenkins J."/>
            <person name="Mckie-Krisberg Z.M."/>
            <person name="Prochnik S."/>
            <person name="Lindquist E."/>
            <person name="Dockter R.B."/>
            <person name="Adam C."/>
            <person name="Molina H."/>
            <person name="Bunkerborg J."/>
            <person name="Jin E."/>
            <person name="Buchheim M."/>
            <person name="Magnuson J."/>
        </authorList>
    </citation>
    <scope>NUCLEOTIDE SEQUENCE</scope>
    <source>
        <strain evidence="7">CCAP 19/18</strain>
    </source>
</reference>
<proteinExistence type="inferred from homology"/>
<evidence type="ECO:0000256" key="6">
    <source>
        <dbReference type="RuleBase" id="RU003330"/>
    </source>
</evidence>
<keyword evidence="8" id="KW-1185">Reference proteome</keyword>
<dbReference type="Gene3D" id="3.40.50.300">
    <property type="entry name" value="P-loop containing nucleotide triphosphate hydrolases"/>
    <property type="match status" value="1"/>
</dbReference>
<dbReference type="InterPro" id="IPR027417">
    <property type="entry name" value="P-loop_NTPase"/>
</dbReference>
<keyword evidence="4" id="KW-0547">Nucleotide-binding</keyword>
<organism evidence="7 8">
    <name type="scientific">Dunaliella salina</name>
    <name type="common">Green alga</name>
    <name type="synonym">Protococcus salinus</name>
    <dbReference type="NCBI Taxonomy" id="3046"/>
    <lineage>
        <taxon>Eukaryota</taxon>
        <taxon>Viridiplantae</taxon>
        <taxon>Chlorophyta</taxon>
        <taxon>core chlorophytes</taxon>
        <taxon>Chlorophyceae</taxon>
        <taxon>CS clade</taxon>
        <taxon>Chlamydomonadales</taxon>
        <taxon>Dunaliellaceae</taxon>
        <taxon>Dunaliella</taxon>
    </lineage>
</organism>
<dbReference type="EC" id="2.7.4.3" evidence="2"/>
<evidence type="ECO:0000256" key="2">
    <source>
        <dbReference type="ARBA" id="ARBA00012955"/>
    </source>
</evidence>
<dbReference type="InterPro" id="IPR000850">
    <property type="entry name" value="Adenylat/UMP-CMP_kin"/>
</dbReference>
<dbReference type="Proteomes" id="UP000815325">
    <property type="component" value="Unassembled WGS sequence"/>
</dbReference>
<dbReference type="PANTHER" id="PTHR23359">
    <property type="entry name" value="NUCLEOTIDE KINASE"/>
    <property type="match status" value="1"/>
</dbReference>
<evidence type="ECO:0000313" key="8">
    <source>
        <dbReference type="Proteomes" id="UP000815325"/>
    </source>
</evidence>
<evidence type="ECO:0000256" key="3">
    <source>
        <dbReference type="ARBA" id="ARBA00022679"/>
    </source>
</evidence>
<name>A0ABQ7FTG1_DUNSA</name>
<evidence type="ECO:0000256" key="4">
    <source>
        <dbReference type="ARBA" id="ARBA00022741"/>
    </source>
</evidence>
<evidence type="ECO:0000313" key="7">
    <source>
        <dbReference type="EMBL" id="KAF5825729.1"/>
    </source>
</evidence>
<accession>A0ABQ7FTG1</accession>
<gene>
    <name evidence="7" type="ORF">DUNSADRAFT_7275</name>
</gene>
<keyword evidence="5 6" id="KW-0418">Kinase</keyword>
<protein>
    <recommendedName>
        <fullName evidence="2">adenylate kinase</fullName>
        <ecNumber evidence="2">2.7.4.3</ecNumber>
    </recommendedName>
</protein>
<evidence type="ECO:0000256" key="1">
    <source>
        <dbReference type="ARBA" id="ARBA00007220"/>
    </source>
</evidence>
<keyword evidence="3 6" id="KW-0808">Transferase</keyword>
<dbReference type="CDD" id="cd01428">
    <property type="entry name" value="ADK"/>
    <property type="match status" value="1"/>
</dbReference>
<dbReference type="PRINTS" id="PR00094">
    <property type="entry name" value="ADENYLTKNASE"/>
</dbReference>
<dbReference type="PROSITE" id="PS00113">
    <property type="entry name" value="ADENYLATE_KINASE"/>
    <property type="match status" value="1"/>
</dbReference>